<organism evidence="2 3">
    <name type="scientific">Micromonospora auratinigra</name>
    <dbReference type="NCBI Taxonomy" id="261654"/>
    <lineage>
        <taxon>Bacteria</taxon>
        <taxon>Bacillati</taxon>
        <taxon>Actinomycetota</taxon>
        <taxon>Actinomycetes</taxon>
        <taxon>Micromonosporales</taxon>
        <taxon>Micromonosporaceae</taxon>
        <taxon>Micromonospora</taxon>
    </lineage>
</organism>
<dbReference type="AlphaFoldDB" id="A0A1A8ZN26"/>
<keyword evidence="1" id="KW-1133">Transmembrane helix</keyword>
<reference evidence="3" key="1">
    <citation type="submission" date="2016-06" db="EMBL/GenBank/DDBJ databases">
        <authorList>
            <person name="Varghese N."/>
            <person name="Submissions Spin"/>
        </authorList>
    </citation>
    <scope>NUCLEOTIDE SEQUENCE [LARGE SCALE GENOMIC DNA]</scope>
    <source>
        <strain evidence="3">DSM 44815</strain>
    </source>
</reference>
<keyword evidence="1" id="KW-0472">Membrane</keyword>
<proteinExistence type="predicted"/>
<dbReference type="EMBL" id="LT594323">
    <property type="protein sequence ID" value="SBT45264.1"/>
    <property type="molecule type" value="Genomic_DNA"/>
</dbReference>
<accession>A0A1A8ZN26</accession>
<name>A0A1A8ZN26_9ACTN</name>
<dbReference type="PATRIC" id="fig|261654.4.peg.3015"/>
<feature type="transmembrane region" description="Helical" evidence="1">
    <location>
        <begin position="181"/>
        <end position="201"/>
    </location>
</feature>
<evidence type="ECO:0000256" key="1">
    <source>
        <dbReference type="SAM" id="Phobius"/>
    </source>
</evidence>
<evidence type="ECO:0000313" key="3">
    <source>
        <dbReference type="Proteomes" id="UP000199385"/>
    </source>
</evidence>
<dbReference type="Proteomes" id="UP000199385">
    <property type="component" value="Chromosome I"/>
</dbReference>
<evidence type="ECO:0000313" key="2">
    <source>
        <dbReference type="EMBL" id="SBT45264.1"/>
    </source>
</evidence>
<feature type="transmembrane region" description="Helical" evidence="1">
    <location>
        <begin position="208"/>
        <end position="230"/>
    </location>
</feature>
<dbReference type="STRING" id="261654.GA0070611_2965"/>
<sequence length="324" mass="34521">MVTRRLAETLLRTAARRWPVAVRDELAREWAAELHVLDERGQRWRMLRFAASLAARRAGGPVVDRAVLHRQLRRTAGVLLLAPPGAVAAVALAATVMTVVYGTLTGYVAWADRVQVPLWTVLTAGLGALLALPVARAARRTVRTGPLATALGVLLPIGATGTLVLWALVGRHERDALSMAPGVLLWLALLAGALWAAGALARRGRTRWAWLVGLVGALVAADAAVVLAVVTSFPAIDPAPLTDGAASDAVSRVSAPLWLLDIWTDSSLGLPRPTEWERFLITDRIVFEPMLYLACTPYAVAYAIAVARRPADPVPAADPVPSVV</sequence>
<dbReference type="RefSeq" id="WP_231921451.1">
    <property type="nucleotide sequence ID" value="NZ_LT594323.1"/>
</dbReference>
<keyword evidence="1" id="KW-0812">Transmembrane</keyword>
<feature type="transmembrane region" description="Helical" evidence="1">
    <location>
        <begin position="116"/>
        <end position="135"/>
    </location>
</feature>
<gene>
    <name evidence="2" type="ORF">GA0070611_2965</name>
</gene>
<feature type="transmembrane region" description="Helical" evidence="1">
    <location>
        <begin position="78"/>
        <end position="104"/>
    </location>
</feature>
<keyword evidence="3" id="KW-1185">Reference proteome</keyword>
<protein>
    <submittedName>
        <fullName evidence="2">Uncharacterized protein</fullName>
    </submittedName>
</protein>
<feature type="transmembrane region" description="Helical" evidence="1">
    <location>
        <begin position="147"/>
        <end position="169"/>
    </location>
</feature>